<name>A0ABY4ML52_9ACTN</name>
<evidence type="ECO:0000313" key="2">
    <source>
        <dbReference type="EMBL" id="UQA98077.1"/>
    </source>
</evidence>
<keyword evidence="3" id="KW-1185">Reference proteome</keyword>
<protein>
    <submittedName>
        <fullName evidence="2">Transposase family protein</fullName>
    </submittedName>
</protein>
<reference evidence="2" key="1">
    <citation type="submission" date="2021-10" db="EMBL/GenBank/DDBJ databases">
        <title>Streptomyces nigrumlapis sp.nov.,an antimicrobial producing actinobacterium isolated from Black Gobi rocks.</title>
        <authorList>
            <person name="Wen Y."/>
            <person name="Zhang W."/>
            <person name="Liu X.G."/>
        </authorList>
    </citation>
    <scope>NUCLEOTIDE SEQUENCE</scope>
    <source>
        <strain evidence="2">ST13-2-2</strain>
    </source>
</reference>
<dbReference type="RefSeq" id="WP_248869110.1">
    <property type="nucleotide sequence ID" value="NZ_CP086322.1"/>
</dbReference>
<dbReference type="Proteomes" id="UP000830115">
    <property type="component" value="Chromosome"/>
</dbReference>
<accession>A0ABY4ML52</accession>
<gene>
    <name evidence="2" type="ORF">K9S39_36065</name>
</gene>
<dbReference type="EMBL" id="CP086322">
    <property type="protein sequence ID" value="UQA98077.1"/>
    <property type="molecule type" value="Genomic_DNA"/>
</dbReference>
<dbReference type="Pfam" id="PF13808">
    <property type="entry name" value="DDE_Tnp_1_assoc"/>
    <property type="match status" value="1"/>
</dbReference>
<feature type="domain" description="H repeat-associated protein N-terminal" evidence="1">
    <location>
        <begin position="7"/>
        <end position="81"/>
    </location>
</feature>
<organism evidence="2 3">
    <name type="scientific">Streptomyces halobius</name>
    <dbReference type="NCBI Taxonomy" id="2879846"/>
    <lineage>
        <taxon>Bacteria</taxon>
        <taxon>Bacillati</taxon>
        <taxon>Actinomycetota</taxon>
        <taxon>Actinomycetes</taxon>
        <taxon>Kitasatosporales</taxon>
        <taxon>Streptomycetaceae</taxon>
        <taxon>Streptomyces</taxon>
    </lineage>
</organism>
<evidence type="ECO:0000313" key="3">
    <source>
        <dbReference type="Proteomes" id="UP000830115"/>
    </source>
</evidence>
<dbReference type="InterPro" id="IPR032806">
    <property type="entry name" value="YbfD_N"/>
</dbReference>
<evidence type="ECO:0000259" key="1">
    <source>
        <dbReference type="Pfam" id="PF13808"/>
    </source>
</evidence>
<sequence>MLPPASPASRRHPFPAVLLVAASAVVAGARSFAAIGQWAAHAPQQTRARLGARLVASLNVRLAPSTATIRRVINAVCPGGLADLTGTVPNPEVITGYVELWSGGVVVIPGLCGCGEVRLWDGAFMVLGWR</sequence>
<proteinExistence type="predicted"/>